<sequence length="737" mass="77855">MTAGLLLGAADRLPAASLAAAAQPMAGMLPLSPGLVLLAMPEVPGLARPAEAVLHGPAGALRPPLSWQGLTVGEERLHLLLARAQPGLAPGADLTLLGPDRGHHAVGLRETADAVALLGTAEPGPLLALLRFIAGKALGIFRAGEDPALAAACGRLAAAAARAAARPAEPAARCGPEALLWSLPPGLPAGPHLLLGPRRLRRVALAGETAILPETGASEAWLVPPQGEALVLLPAVRARLPGLVQLARGRDARARALHAAAQAELLRRAPAEPAMGRLLRDQQLLAPPARIRQHAAPGEPFGAGLDLAVPDHAGGLFLRGWLRDPLGLIASLTLCSPYGEQRLPQAALLRFPRPDLVKEYAGAPHGGADARAGFALHLPEGAPHPAAQWRLRLGLTTGEQVTLTAPPGLLHPQAAREAILSAIAPAHATPVLMAEAIAPPVGRLHALVMAGRGAPEVIRMGLPVRDPAAAVIVPLYRNLRFLRTQLGAFARDPGLREVELIYVLDSPEQRDEVEHLLRGLHRLHDLPLTLVIQPRNYGYGAACHAGAAEARAPVLLLLNSDVVPAARGWLKPMLTALRRQPKLAAVGPKLLFEDGSLQHAGLYFLQMPGEAEWFNDHYFKGHPRHFPAAQVARRVPGITGAAFCVRAEAWRAVGGISTDYVIGDYEDSDLCLRLRADGGEIGYVPTAELFHFERQSIRDHGGYAKSLAATYNRGLHHRRWAPDIAALMARHAGAGGR</sequence>
<dbReference type="Pfam" id="PF13641">
    <property type="entry name" value="Glyco_tranf_2_3"/>
    <property type="match status" value="1"/>
</dbReference>
<evidence type="ECO:0000313" key="2">
    <source>
        <dbReference type="Proteomes" id="UP001139311"/>
    </source>
</evidence>
<evidence type="ECO:0000313" key="1">
    <source>
        <dbReference type="EMBL" id="MCB4823824.1"/>
    </source>
</evidence>
<accession>A0A9X1L9K7</accession>
<organism evidence="1 2">
    <name type="scientific">Roseicella aerolata</name>
    <dbReference type="NCBI Taxonomy" id="2883479"/>
    <lineage>
        <taxon>Bacteria</taxon>
        <taxon>Pseudomonadati</taxon>
        <taxon>Pseudomonadota</taxon>
        <taxon>Alphaproteobacteria</taxon>
        <taxon>Acetobacterales</taxon>
        <taxon>Roseomonadaceae</taxon>
        <taxon>Roseicella</taxon>
    </lineage>
</organism>
<dbReference type="Proteomes" id="UP001139311">
    <property type="component" value="Unassembled WGS sequence"/>
</dbReference>
<dbReference type="PANTHER" id="PTHR43179">
    <property type="entry name" value="RHAMNOSYLTRANSFERASE WBBL"/>
    <property type="match status" value="1"/>
</dbReference>
<dbReference type="EMBL" id="JAJAQI010000032">
    <property type="protein sequence ID" value="MCB4823824.1"/>
    <property type="molecule type" value="Genomic_DNA"/>
</dbReference>
<dbReference type="InterPro" id="IPR029044">
    <property type="entry name" value="Nucleotide-diphossugar_trans"/>
</dbReference>
<dbReference type="SUPFAM" id="SSF53448">
    <property type="entry name" value="Nucleotide-diphospho-sugar transferases"/>
    <property type="match status" value="1"/>
</dbReference>
<keyword evidence="2" id="KW-1185">Reference proteome</keyword>
<protein>
    <submittedName>
        <fullName evidence="1">Glycosyltransferase</fullName>
        <ecNumber evidence="1">2.4.-.-</ecNumber>
    </submittedName>
</protein>
<keyword evidence="1" id="KW-0808">Transferase</keyword>
<proteinExistence type="predicted"/>
<dbReference type="Gene3D" id="3.90.550.10">
    <property type="entry name" value="Spore Coat Polysaccharide Biosynthesis Protein SpsA, Chain A"/>
    <property type="match status" value="1"/>
</dbReference>
<dbReference type="AlphaFoldDB" id="A0A9X1L9K7"/>
<dbReference type="GO" id="GO:0016757">
    <property type="term" value="F:glycosyltransferase activity"/>
    <property type="evidence" value="ECO:0007669"/>
    <property type="project" value="UniProtKB-KW"/>
</dbReference>
<gene>
    <name evidence="1" type="ORF">LHA35_19010</name>
</gene>
<name>A0A9X1L9K7_9PROT</name>
<comment type="caution">
    <text evidence="1">The sequence shown here is derived from an EMBL/GenBank/DDBJ whole genome shotgun (WGS) entry which is preliminary data.</text>
</comment>
<reference evidence="1" key="1">
    <citation type="submission" date="2021-10" db="EMBL/GenBank/DDBJ databases">
        <title>Roseicella aerolatum sp. nov., isolated from aerosols of e-waste dismantling site.</title>
        <authorList>
            <person name="Qin T."/>
        </authorList>
    </citation>
    <scope>NUCLEOTIDE SEQUENCE</scope>
    <source>
        <strain evidence="1">GB24</strain>
    </source>
</reference>
<dbReference type="EC" id="2.4.-.-" evidence="1"/>
<dbReference type="RefSeq" id="WP_226610997.1">
    <property type="nucleotide sequence ID" value="NZ_JAJAQI010000032.1"/>
</dbReference>
<dbReference type="PANTHER" id="PTHR43179:SF7">
    <property type="entry name" value="RHAMNOSYLTRANSFERASE WBBL"/>
    <property type="match status" value="1"/>
</dbReference>
<keyword evidence="1" id="KW-0328">Glycosyltransferase</keyword>